<evidence type="ECO:0000256" key="1">
    <source>
        <dbReference type="ARBA" id="ARBA00009353"/>
    </source>
</evidence>
<feature type="domain" description="NAD-dependent epimerase/dehydratase" evidence="2">
    <location>
        <begin position="3"/>
        <end position="215"/>
    </location>
</feature>
<dbReference type="InterPro" id="IPR036291">
    <property type="entry name" value="NAD(P)-bd_dom_sf"/>
</dbReference>
<dbReference type="Pfam" id="PF08338">
    <property type="entry name" value="DUF1731"/>
    <property type="match status" value="1"/>
</dbReference>
<dbReference type="AlphaFoldDB" id="A0A518CS53"/>
<name>A0A518CS53_9PLAN</name>
<dbReference type="EMBL" id="CP036281">
    <property type="protein sequence ID" value="QDU82059.1"/>
    <property type="molecule type" value="Genomic_DNA"/>
</dbReference>
<dbReference type="SUPFAM" id="SSF51735">
    <property type="entry name" value="NAD(P)-binding Rossmann-fold domains"/>
    <property type="match status" value="1"/>
</dbReference>
<dbReference type="Pfam" id="PF01370">
    <property type="entry name" value="Epimerase"/>
    <property type="match status" value="1"/>
</dbReference>
<dbReference type="InterPro" id="IPR013549">
    <property type="entry name" value="DUF1731"/>
</dbReference>
<dbReference type="NCBIfam" id="TIGR01777">
    <property type="entry name" value="yfcH"/>
    <property type="match status" value="1"/>
</dbReference>
<evidence type="ECO:0000313" key="4">
    <source>
        <dbReference type="EMBL" id="QDU82059.1"/>
    </source>
</evidence>
<reference evidence="4 5" key="1">
    <citation type="submission" date="2019-02" db="EMBL/GenBank/DDBJ databases">
        <title>Deep-cultivation of Planctomycetes and their phenomic and genomic characterization uncovers novel biology.</title>
        <authorList>
            <person name="Wiegand S."/>
            <person name="Jogler M."/>
            <person name="Boedeker C."/>
            <person name="Pinto D."/>
            <person name="Vollmers J."/>
            <person name="Rivas-Marin E."/>
            <person name="Kohn T."/>
            <person name="Peeters S.H."/>
            <person name="Heuer A."/>
            <person name="Rast P."/>
            <person name="Oberbeckmann S."/>
            <person name="Bunk B."/>
            <person name="Jeske O."/>
            <person name="Meyerdierks A."/>
            <person name="Storesund J.E."/>
            <person name="Kallscheuer N."/>
            <person name="Luecker S."/>
            <person name="Lage O.M."/>
            <person name="Pohl T."/>
            <person name="Merkel B.J."/>
            <person name="Hornburger P."/>
            <person name="Mueller R.-W."/>
            <person name="Bruemmer F."/>
            <person name="Labrenz M."/>
            <person name="Spormann A.M."/>
            <person name="Op den Camp H."/>
            <person name="Overmann J."/>
            <person name="Amann R."/>
            <person name="Jetten M.S.M."/>
            <person name="Mascher T."/>
            <person name="Medema M.H."/>
            <person name="Devos D.P."/>
            <person name="Kaster A.-K."/>
            <person name="Ovreas L."/>
            <person name="Rohde M."/>
            <person name="Galperin M.Y."/>
            <person name="Jogler C."/>
        </authorList>
    </citation>
    <scope>NUCLEOTIDE SEQUENCE [LARGE SCALE GENOMIC DNA]</scope>
    <source>
        <strain evidence="4 5">Pla110</strain>
    </source>
</reference>
<organism evidence="4 5">
    <name type="scientific">Polystyrenella longa</name>
    <dbReference type="NCBI Taxonomy" id="2528007"/>
    <lineage>
        <taxon>Bacteria</taxon>
        <taxon>Pseudomonadati</taxon>
        <taxon>Planctomycetota</taxon>
        <taxon>Planctomycetia</taxon>
        <taxon>Planctomycetales</taxon>
        <taxon>Planctomycetaceae</taxon>
        <taxon>Polystyrenella</taxon>
    </lineage>
</organism>
<dbReference type="PANTHER" id="PTHR11092:SF0">
    <property type="entry name" value="EPIMERASE FAMILY PROTEIN SDR39U1"/>
    <property type="match status" value="1"/>
</dbReference>
<dbReference type="Gene3D" id="3.40.50.720">
    <property type="entry name" value="NAD(P)-binding Rossmann-like Domain"/>
    <property type="match status" value="1"/>
</dbReference>
<keyword evidence="5" id="KW-1185">Reference proteome</keyword>
<protein>
    <submittedName>
        <fullName evidence="4">Epimerase family protein</fullName>
    </submittedName>
</protein>
<feature type="domain" description="DUF1731" evidence="3">
    <location>
        <begin position="249"/>
        <end position="296"/>
    </location>
</feature>
<dbReference type="PANTHER" id="PTHR11092">
    <property type="entry name" value="SUGAR NUCLEOTIDE EPIMERASE RELATED"/>
    <property type="match status" value="1"/>
</dbReference>
<dbReference type="RefSeq" id="WP_144997926.1">
    <property type="nucleotide sequence ID" value="NZ_CP036281.1"/>
</dbReference>
<accession>A0A518CS53</accession>
<evidence type="ECO:0000259" key="3">
    <source>
        <dbReference type="Pfam" id="PF08338"/>
    </source>
</evidence>
<dbReference type="Proteomes" id="UP000317178">
    <property type="component" value="Chromosome"/>
</dbReference>
<dbReference type="InterPro" id="IPR001509">
    <property type="entry name" value="Epimerase_deHydtase"/>
</dbReference>
<sequence>MKVAITGATGLVGRALTQFLEARGDQVFPVTRSKEGKGMEAVFWSPQEGEIEKNKLEGIDAVVHLAGENIASGRWTPELKRKIVESREKGTRLLAETIAGLENPPEVLISSSAIGYYGDRGESQLTEESAPGTGFLPDTCKLWEGATTPASDAGIRVAIIRTGIVLSKEGGALQKMLLPFKLGLGGKVGSGKQYWSWVALEDLVRIIHFAMTHPKISGPVNGTAPCPVTNYEFTKTLGKVLKRPTCLPVPAFAVRTALGEMADDLLLASANVIPAKLEQEGFLFELLSLEDALQSILKKS</sequence>
<dbReference type="InterPro" id="IPR010099">
    <property type="entry name" value="SDR39U1"/>
</dbReference>
<evidence type="ECO:0000313" key="5">
    <source>
        <dbReference type="Proteomes" id="UP000317178"/>
    </source>
</evidence>
<gene>
    <name evidence="4" type="ORF">Pla110_38140</name>
</gene>
<evidence type="ECO:0000259" key="2">
    <source>
        <dbReference type="Pfam" id="PF01370"/>
    </source>
</evidence>
<proteinExistence type="inferred from homology"/>
<comment type="similarity">
    <text evidence="1">Belongs to the NAD(P)-dependent epimerase/dehydratase family. SDR39U1 subfamily.</text>
</comment>
<dbReference type="KEGG" id="plon:Pla110_38140"/>
<dbReference type="CDD" id="cd05242">
    <property type="entry name" value="SDR_a8"/>
    <property type="match status" value="1"/>
</dbReference>
<dbReference type="OrthoDB" id="9801773at2"/>